<dbReference type="PANTHER" id="PTHR43194">
    <property type="entry name" value="HYDROLASE ALPHA/BETA FOLD FAMILY"/>
    <property type="match status" value="1"/>
</dbReference>
<dbReference type="InterPro" id="IPR029058">
    <property type="entry name" value="AB_hydrolase_fold"/>
</dbReference>
<reference evidence="2" key="2">
    <citation type="submission" date="2017-12" db="EMBL/GenBank/DDBJ databases">
        <title>FDA dAtabase for Regulatory Grade micrObial Sequences (FDA-ARGOS): Supporting development and validation of Infectious Disease Dx tests.</title>
        <authorList>
            <person name="Campos J."/>
            <person name="Goldberg B."/>
            <person name="Tallon L."/>
            <person name="Sadzewicz L."/>
            <person name="Sengamalay N."/>
            <person name="Ott S."/>
            <person name="Godinez A."/>
            <person name="Nagaraj S."/>
            <person name="Vavikolanu K."/>
            <person name="Vyas G."/>
            <person name="Nadendla S."/>
            <person name="Aluvathingal J."/>
            <person name="Geyer C."/>
            <person name="Nandy P."/>
            <person name="Hobson J."/>
            <person name="Sichtig H."/>
        </authorList>
    </citation>
    <scope>NUCLEOTIDE SEQUENCE</scope>
    <source>
        <strain evidence="2">FDAARGOS_289</strain>
    </source>
</reference>
<keyword evidence="2" id="KW-0378">Hydrolase</keyword>
<sequence>MVVEIERRSYVSRDGLRLEADVAGPADAPTVVLLHGGGQTRHSWSGAMTALTARGYRVINYDARGHGYSGWSPTGAYSLDDRVDDLRAVLGDTKTPFALVGASLGGATAIRAMALGLKPAAVVLVDIVPEPEPQGVERIVDFMRSGVNGFACLDDAVDAVAAYNPERPRPADPSGLMRNLRRRENGRLYWHWDPRILADGDLHRVIVQRSAEDVAADRPPPILLVRGLHSDVVSDRGVAACRRLFPALDVVDVAEAGHMVAGDRNDAFNAGVIAFLERRMSPKAA</sequence>
<dbReference type="AlphaFoldDB" id="A0A1Z3U6A5"/>
<organism evidence="2 4">
    <name type="scientific">Brevundimonas vesicularis</name>
    <name type="common">Pseudomonas vesicularis</name>
    <dbReference type="NCBI Taxonomy" id="41276"/>
    <lineage>
        <taxon>Bacteria</taxon>
        <taxon>Pseudomonadati</taxon>
        <taxon>Pseudomonadota</taxon>
        <taxon>Alphaproteobacteria</taxon>
        <taxon>Caulobacterales</taxon>
        <taxon>Caulobacteraceae</taxon>
        <taxon>Brevundimonas</taxon>
    </lineage>
</organism>
<reference evidence="3" key="3">
    <citation type="submission" date="2022-06" db="EMBL/GenBank/DDBJ databases">
        <authorList>
            <person name="Hesketh-Best P.J."/>
            <person name="Koch M.J."/>
        </authorList>
    </citation>
    <scope>NUCLEOTIDE SEQUENCE</scope>
    <source>
        <strain evidence="3">PC206-O</strain>
    </source>
</reference>
<reference evidence="3 5" key="4">
    <citation type="journal article" date="2023" name="FEMS Microbes">
        <title>Whole genomes of deep-sea sponge-associated bacteria exhibit high novel natural product potential.</title>
        <authorList>
            <person name="Hesketh-Best P.J."/>
            <person name="January G.G."/>
            <person name="Koch M.J."/>
            <person name="Warburton P.J."/>
            <person name="Howell K.L."/>
            <person name="Upton M."/>
        </authorList>
    </citation>
    <scope>NUCLEOTIDE SEQUENCE [LARGE SCALE GENOMIC DNA]</scope>
    <source>
        <strain evidence="3 5">PC206-O</strain>
    </source>
</reference>
<dbReference type="RefSeq" id="WP_066623790.1">
    <property type="nucleotide sequence ID" value="NZ_CP022048.2"/>
</dbReference>
<dbReference type="Gene3D" id="3.40.50.1820">
    <property type="entry name" value="alpha/beta hydrolase"/>
    <property type="match status" value="1"/>
</dbReference>
<dbReference type="InterPro" id="IPR000073">
    <property type="entry name" value="AB_hydrolase_1"/>
</dbReference>
<evidence type="ECO:0000313" key="2">
    <source>
        <dbReference type="EMBL" id="ASE38816.1"/>
    </source>
</evidence>
<feature type="domain" description="AB hydrolase-1" evidence="1">
    <location>
        <begin position="31"/>
        <end position="269"/>
    </location>
</feature>
<evidence type="ECO:0000313" key="3">
    <source>
        <dbReference type="EMBL" id="MDX2335764.1"/>
    </source>
</evidence>
<dbReference type="PRINTS" id="PR00111">
    <property type="entry name" value="ABHYDROLASE"/>
</dbReference>
<gene>
    <name evidence="2" type="ORF">CEP68_04505</name>
    <name evidence="3" type="ORF">NJD11_12560</name>
</gene>
<dbReference type="KEGG" id="bvc:CEP68_04505"/>
<dbReference type="PANTHER" id="PTHR43194:SF2">
    <property type="entry name" value="PEROXISOMAL MEMBRANE PROTEIN LPX1"/>
    <property type="match status" value="1"/>
</dbReference>
<keyword evidence="5" id="KW-1185">Reference proteome</keyword>
<evidence type="ECO:0000313" key="4">
    <source>
        <dbReference type="Proteomes" id="UP000197050"/>
    </source>
</evidence>
<dbReference type="Proteomes" id="UP001272940">
    <property type="component" value="Unassembled WGS sequence"/>
</dbReference>
<protein>
    <submittedName>
        <fullName evidence="2">Alpha/beta hydrolase</fullName>
    </submittedName>
</protein>
<evidence type="ECO:0000259" key="1">
    <source>
        <dbReference type="Pfam" id="PF12697"/>
    </source>
</evidence>
<dbReference type="Proteomes" id="UP000197050">
    <property type="component" value="Chromosome"/>
</dbReference>
<dbReference type="Pfam" id="PF12697">
    <property type="entry name" value="Abhydrolase_6"/>
    <property type="match status" value="1"/>
</dbReference>
<proteinExistence type="predicted"/>
<dbReference type="GO" id="GO:0016787">
    <property type="term" value="F:hydrolase activity"/>
    <property type="evidence" value="ECO:0007669"/>
    <property type="project" value="UniProtKB-KW"/>
</dbReference>
<dbReference type="InterPro" id="IPR050228">
    <property type="entry name" value="Carboxylesterase_BioH"/>
</dbReference>
<dbReference type="EMBL" id="JAMYEC010000008">
    <property type="protein sequence ID" value="MDX2335764.1"/>
    <property type="molecule type" value="Genomic_DNA"/>
</dbReference>
<reference evidence="4" key="1">
    <citation type="submission" date="2017-06" db="EMBL/GenBank/DDBJ databases">
        <title>FDA dAtabase for Regulatory Grade micrObial Sequences (FDA-ARGOS): Supporting development and validation of Infectious Disease Dx tests.</title>
        <authorList>
            <person name="Minogue T."/>
            <person name="Wolcott M."/>
            <person name="Wasieloski L."/>
            <person name="Aguilar W."/>
            <person name="Moore D."/>
            <person name="Tallon L."/>
            <person name="Sadzewicz L."/>
            <person name="Sengamalay N."/>
            <person name="Ott S."/>
            <person name="Godinez A."/>
            <person name="Nagaraj S."/>
            <person name="Nadendla S."/>
            <person name="Geyer C."/>
            <person name="Sichtig H."/>
        </authorList>
    </citation>
    <scope>NUCLEOTIDE SEQUENCE [LARGE SCALE GENOMIC DNA]</scope>
    <source>
        <strain evidence="4">FDAARGOS_289</strain>
    </source>
</reference>
<evidence type="ECO:0000313" key="5">
    <source>
        <dbReference type="Proteomes" id="UP001272940"/>
    </source>
</evidence>
<accession>A0A1Z3U6A5</accession>
<dbReference type="EMBL" id="CP022048">
    <property type="protein sequence ID" value="ASE38816.1"/>
    <property type="molecule type" value="Genomic_DNA"/>
</dbReference>
<name>A0A1Z3U6A5_BREVE</name>
<dbReference type="SUPFAM" id="SSF53474">
    <property type="entry name" value="alpha/beta-Hydrolases"/>
    <property type="match status" value="1"/>
</dbReference>
<dbReference type="GeneID" id="34014488"/>